<dbReference type="PANTHER" id="PTHR30055">
    <property type="entry name" value="HTH-TYPE TRANSCRIPTIONAL REGULATOR RUTR"/>
    <property type="match status" value="1"/>
</dbReference>
<dbReference type="PRINTS" id="PR00455">
    <property type="entry name" value="HTHTETR"/>
</dbReference>
<evidence type="ECO:0000256" key="1">
    <source>
        <dbReference type="ARBA" id="ARBA00023015"/>
    </source>
</evidence>
<dbReference type="PANTHER" id="PTHR30055:SF234">
    <property type="entry name" value="HTH-TYPE TRANSCRIPTIONAL REGULATOR BETI"/>
    <property type="match status" value="1"/>
</dbReference>
<name>A0ABV7YB88_9ACTN</name>
<dbReference type="InterPro" id="IPR050109">
    <property type="entry name" value="HTH-type_TetR-like_transc_reg"/>
</dbReference>
<evidence type="ECO:0000256" key="3">
    <source>
        <dbReference type="ARBA" id="ARBA00023163"/>
    </source>
</evidence>
<accession>A0ABV7YB88</accession>
<feature type="domain" description="HTH tetR-type" evidence="5">
    <location>
        <begin position="16"/>
        <end position="76"/>
    </location>
</feature>
<dbReference type="RefSeq" id="WP_205117458.1">
    <property type="nucleotide sequence ID" value="NZ_JAFBCM010000001.1"/>
</dbReference>
<reference evidence="7" key="1">
    <citation type="journal article" date="2019" name="Int. J. Syst. Evol. Microbiol.">
        <title>The Global Catalogue of Microorganisms (GCM) 10K type strain sequencing project: providing services to taxonomists for standard genome sequencing and annotation.</title>
        <authorList>
            <consortium name="The Broad Institute Genomics Platform"/>
            <consortium name="The Broad Institute Genome Sequencing Center for Infectious Disease"/>
            <person name="Wu L."/>
            <person name="Ma J."/>
        </authorList>
    </citation>
    <scope>NUCLEOTIDE SEQUENCE [LARGE SCALE GENOMIC DNA]</scope>
    <source>
        <strain evidence="7">CGMCC 4.7241</strain>
    </source>
</reference>
<dbReference type="EMBL" id="JBHRZH010000006">
    <property type="protein sequence ID" value="MFC3761245.1"/>
    <property type="molecule type" value="Genomic_DNA"/>
</dbReference>
<dbReference type="InterPro" id="IPR001647">
    <property type="entry name" value="HTH_TetR"/>
</dbReference>
<evidence type="ECO:0000259" key="5">
    <source>
        <dbReference type="PROSITE" id="PS50977"/>
    </source>
</evidence>
<keyword evidence="1" id="KW-0805">Transcription regulation</keyword>
<proteinExistence type="predicted"/>
<dbReference type="SUPFAM" id="SSF46689">
    <property type="entry name" value="Homeodomain-like"/>
    <property type="match status" value="1"/>
</dbReference>
<dbReference type="InterPro" id="IPR036271">
    <property type="entry name" value="Tet_transcr_reg_TetR-rel_C_sf"/>
</dbReference>
<dbReference type="PROSITE" id="PS50977">
    <property type="entry name" value="HTH_TETR_2"/>
    <property type="match status" value="1"/>
</dbReference>
<feature type="DNA-binding region" description="H-T-H motif" evidence="4">
    <location>
        <begin position="39"/>
        <end position="58"/>
    </location>
</feature>
<keyword evidence="2 4" id="KW-0238">DNA-binding</keyword>
<keyword evidence="7" id="KW-1185">Reference proteome</keyword>
<evidence type="ECO:0000256" key="2">
    <source>
        <dbReference type="ARBA" id="ARBA00023125"/>
    </source>
</evidence>
<dbReference type="Proteomes" id="UP001595699">
    <property type="component" value="Unassembled WGS sequence"/>
</dbReference>
<evidence type="ECO:0000313" key="7">
    <source>
        <dbReference type="Proteomes" id="UP001595699"/>
    </source>
</evidence>
<gene>
    <name evidence="6" type="ORF">ACFOUW_10370</name>
</gene>
<protein>
    <submittedName>
        <fullName evidence="6">TetR/AcrR family transcriptional regulator</fullName>
    </submittedName>
</protein>
<dbReference type="InterPro" id="IPR009057">
    <property type="entry name" value="Homeodomain-like_sf"/>
</dbReference>
<dbReference type="Pfam" id="PF00440">
    <property type="entry name" value="TetR_N"/>
    <property type="match status" value="1"/>
</dbReference>
<evidence type="ECO:0000256" key="4">
    <source>
        <dbReference type="PROSITE-ProRule" id="PRU00335"/>
    </source>
</evidence>
<dbReference type="Gene3D" id="1.10.357.10">
    <property type="entry name" value="Tetracycline Repressor, domain 2"/>
    <property type="match status" value="1"/>
</dbReference>
<organism evidence="6 7">
    <name type="scientific">Tenggerimyces flavus</name>
    <dbReference type="NCBI Taxonomy" id="1708749"/>
    <lineage>
        <taxon>Bacteria</taxon>
        <taxon>Bacillati</taxon>
        <taxon>Actinomycetota</taxon>
        <taxon>Actinomycetes</taxon>
        <taxon>Propionibacteriales</taxon>
        <taxon>Nocardioidaceae</taxon>
        <taxon>Tenggerimyces</taxon>
    </lineage>
</organism>
<sequence>MTEAVERTDRRGLRRQQTIEEILEVALDLMAERGVGGLALSEVARRIGVQPPSLYKYFPSLHAIYDELFARGQRAHLDAMSTAVQGVESGLAAVTKAQEAGMRWAMANLPLAQLLFWRPVPGFEPSEEAFEPSKQMVELFRTALRRAVRQGELGPGGASQEAMGIVAVAMAGVSSQYLANEPGVPWERSVYVRLLARTPEFLRAAFPPR</sequence>
<evidence type="ECO:0000313" key="6">
    <source>
        <dbReference type="EMBL" id="MFC3761245.1"/>
    </source>
</evidence>
<keyword evidence="3" id="KW-0804">Transcription</keyword>
<comment type="caution">
    <text evidence="6">The sequence shown here is derived from an EMBL/GenBank/DDBJ whole genome shotgun (WGS) entry which is preliminary data.</text>
</comment>
<dbReference type="SUPFAM" id="SSF48498">
    <property type="entry name" value="Tetracyclin repressor-like, C-terminal domain"/>
    <property type="match status" value="1"/>
</dbReference>